<dbReference type="CDD" id="cd00112">
    <property type="entry name" value="LDLa"/>
    <property type="match status" value="4"/>
</dbReference>
<gene>
    <name evidence="24" type="primary">HSPG2</name>
</gene>
<feature type="disulfide bond" evidence="12">
    <location>
        <begin position="3400"/>
        <end position="3417"/>
    </location>
</feature>
<dbReference type="PANTHER" id="PTHR45080">
    <property type="entry name" value="CONTACTIN 5"/>
    <property type="match status" value="1"/>
</dbReference>
<dbReference type="Pfam" id="PF00052">
    <property type="entry name" value="Laminin_B"/>
    <property type="match status" value="3"/>
</dbReference>
<feature type="disulfide bond" evidence="13">
    <location>
        <begin position="330"/>
        <end position="348"/>
    </location>
</feature>
<feature type="domain" description="Laminin IV type A" evidence="22">
    <location>
        <begin position="991"/>
        <end position="1169"/>
    </location>
</feature>
<evidence type="ECO:0000256" key="3">
    <source>
        <dbReference type="ARBA" id="ARBA00022530"/>
    </source>
</evidence>
<dbReference type="InterPro" id="IPR013783">
    <property type="entry name" value="Ig-like_fold"/>
</dbReference>
<dbReference type="PROSITE" id="PS01186">
    <property type="entry name" value="EGF_2"/>
    <property type="match status" value="3"/>
</dbReference>
<evidence type="ECO:0000256" key="12">
    <source>
        <dbReference type="PROSITE-ProRule" id="PRU00076"/>
    </source>
</evidence>
<keyword evidence="10 14" id="KW-0424">Laminin EGF-like domain</keyword>
<dbReference type="InterPro" id="IPR000742">
    <property type="entry name" value="EGF"/>
</dbReference>
<feature type="domain" description="Laminin EGF-like" evidence="20">
    <location>
        <begin position="917"/>
        <end position="964"/>
    </location>
</feature>
<feature type="compositionally biased region" description="Gly residues" evidence="15">
    <location>
        <begin position="1557"/>
        <end position="1572"/>
    </location>
</feature>
<dbReference type="GO" id="GO:0005604">
    <property type="term" value="C:basement membrane"/>
    <property type="evidence" value="ECO:0007669"/>
    <property type="project" value="UniProtKB-SubCell"/>
</dbReference>
<evidence type="ECO:0000256" key="6">
    <source>
        <dbReference type="ARBA" id="ARBA00022737"/>
    </source>
</evidence>
<feature type="region of interest" description="Disordered" evidence="15">
    <location>
        <begin position="38"/>
        <end position="70"/>
    </location>
</feature>
<feature type="disulfide bond" evidence="14">
    <location>
        <begin position="1328"/>
        <end position="1337"/>
    </location>
</feature>
<feature type="domain" description="Laminin G" evidence="18">
    <location>
        <begin position="3434"/>
        <end position="3617"/>
    </location>
</feature>
<dbReference type="InterPro" id="IPR001791">
    <property type="entry name" value="Laminin_G"/>
</dbReference>
<keyword evidence="23" id="KW-1185">Reference proteome</keyword>
<feature type="disulfide bond" evidence="13">
    <location>
        <begin position="426"/>
        <end position="441"/>
    </location>
</feature>
<dbReference type="PROSITE" id="PS01209">
    <property type="entry name" value="LDLRA_1"/>
    <property type="match status" value="3"/>
</dbReference>
<feature type="domain" description="Ig-like" evidence="21">
    <location>
        <begin position="2098"/>
        <end position="2188"/>
    </location>
</feature>
<dbReference type="FunFam" id="2.60.40.10:FF:000349">
    <property type="entry name" value="Basement membrane-specific heparan sulfate proteoglycan core protein"/>
    <property type="match status" value="1"/>
</dbReference>
<dbReference type="InterPro" id="IPR002172">
    <property type="entry name" value="LDrepeatLR_classA_rpt"/>
</dbReference>
<comment type="caution">
    <text evidence="12">Lacks conserved residue(s) required for the propagation of feature annotation.</text>
</comment>
<dbReference type="InterPro" id="IPR013098">
    <property type="entry name" value="Ig_I-set"/>
</dbReference>
<dbReference type="SMART" id="SM00282">
    <property type="entry name" value="LamG"/>
    <property type="match status" value="3"/>
</dbReference>
<keyword evidence="4 12" id="KW-0245">EGF-like domain</keyword>
<feature type="disulfide bond" evidence="14">
    <location>
        <begin position="1970"/>
        <end position="1979"/>
    </location>
</feature>
<dbReference type="InterPro" id="IPR007110">
    <property type="entry name" value="Ig-like_dom"/>
</dbReference>
<feature type="disulfide bond" evidence="12">
    <location>
        <begin position="3419"/>
        <end position="3428"/>
    </location>
</feature>
<dbReference type="PROSITE" id="PS01248">
    <property type="entry name" value="EGF_LAM_1"/>
    <property type="match status" value="7"/>
</dbReference>
<dbReference type="InterPro" id="IPR056863">
    <property type="entry name" value="LMN_ATRN_NET-like_EGF"/>
</dbReference>
<dbReference type="Gene3D" id="2.60.120.200">
    <property type="match status" value="3"/>
</dbReference>
<dbReference type="CDD" id="cd00110">
    <property type="entry name" value="LamG"/>
    <property type="match status" value="3"/>
</dbReference>
<feature type="chain" id="PRO_5042526193" evidence="16">
    <location>
        <begin position="23"/>
        <end position="3905"/>
    </location>
</feature>
<feature type="domain" description="Ig-like" evidence="21">
    <location>
        <begin position="2995"/>
        <end position="3079"/>
    </location>
</feature>
<proteinExistence type="predicted"/>
<dbReference type="PROSITE" id="PS51257">
    <property type="entry name" value="PROKAR_LIPOPROTEIN"/>
    <property type="match status" value="1"/>
</dbReference>
<feature type="domain" description="Laminin IV type A" evidence="22">
    <location>
        <begin position="1676"/>
        <end position="1858"/>
    </location>
</feature>
<feature type="domain" description="Laminin G" evidence="18">
    <location>
        <begin position="3692"/>
        <end position="3902"/>
    </location>
</feature>
<dbReference type="InterPro" id="IPR023415">
    <property type="entry name" value="LDLR_class-A_CS"/>
</dbReference>
<dbReference type="PROSITE" id="PS50025">
    <property type="entry name" value="LAM_G_DOMAIN"/>
    <property type="match status" value="3"/>
</dbReference>
<dbReference type="InterPro" id="IPR000034">
    <property type="entry name" value="Laminin_IV"/>
</dbReference>
<evidence type="ECO:0000256" key="2">
    <source>
        <dbReference type="ARBA" id="ARBA00022525"/>
    </source>
</evidence>
<dbReference type="InterPro" id="IPR036179">
    <property type="entry name" value="Ig-like_dom_sf"/>
</dbReference>
<feature type="domain" description="Laminin EGF-like" evidence="20">
    <location>
        <begin position="1308"/>
        <end position="1357"/>
    </location>
</feature>
<feature type="disulfide bond" evidence="13">
    <location>
        <begin position="370"/>
        <end position="388"/>
    </location>
</feature>
<feature type="domain" description="Ig-like" evidence="21">
    <location>
        <begin position="2901"/>
        <end position="2984"/>
    </location>
</feature>
<sequence length="3905" mass="416109">MRRGSLLLGLAVGLLAAAACLCGGASLEETERARARWRREERDTLQDDEDMLMDASGDDSSGEGSGDEKTSMPVVYRVNINFTSSIAYDERMENYESEEFQEVSRAVIDALESEFANVAGEQIVTVVLIRLVFGHVMVDVDVQSEGNADEAQVAAVLWRAVRAGDVANYRVSTQGYSFRRIGHDDEPTLPPSDTPWTPTEAPRACGPEEFACGSGECIPLDYACDRRMDCEDDSDESNCAITAEPTPPPAVVLPPAVVPGLPEHPPSRPVVRPVVTPPPPPSPPTPPPPPPPPLTPPPPPPPTRPQVPHTAAPVPPPSVARPCRVEEAVCGNGQCVPRDYLCDGEKDCTDGSDEMACATASPCEPNEFRCQNGRCALKLWRCDGDNDCGDNSDEDVCPTRGPYDRCAPEQFSCASRDQCIPASYQCDEERDCRDGSDENDCRPPQVVTPPADMVMVSRGDSVTLTCEAVGVPTPLITWRLNWGHVPASSRVSMSSENGQGVLVLRDVKDSDQGAYTCEAINAKGMIFGIPDAVLVVKGDTGPCGEGQYNSVARERAECLRCFCFGVTNACESTRRHRSQITLRFTEPDDQKGVNVTMRSSMSQPLLAATQIMVDGESGYFQLVDLSRHFRTVESFWELPGQFLGNKIGSYGGSLRFKIRYSVGRVNQLSVPSRPDVLLKGGGRTLAYRPRSATQAGAHNDLSILFIEENWQHEGSGRAVTREELLMTLVNLEGILIKTVYDDKMVSVGLADIAMDTAITTTTSLGPAYAVEECRCPPGYTGLSCEQCAPGFSRVHSGLYLGTCAGCSCHGHATACDERTGECLSCQHNTEGARCDRCRAGFVGDPTRGTPTDCQPCPCPFTGPPNRFSQTCFLDSDGRPTCDACAPGYVGRRCDRCAPGYEGNPTSHGGTCQREEGHCDRRGSLSLQPIGGQCLCKPHVVGSRCDECEAGAFHLSDTGPNGCLSCFCMGLTRQCTSSSWSRDVVRADFSAREQPLYQLTELASGRTFRDELVFRGDAIFVYSFNTLPATPLYWALPDRFRGDKVTAYGGELRVTVRYEASPGATAHAAPSLADVLLQGNDISLEHRLNAPPQPGASTPLRIPMRESSWRRADGQPCSREHLLMALADVAVLLVRATYTDNTRQASIKDMTLDVAVPMETGLGRAYEVEECICPTGYRGTSCQDCAFGFTRSEVGLYLGMCVRCDCQGHSNDCDAQSGLCLSCQHNTDGPRCDRCKPGFYGDPSTGGPDACRPCPCPPIGQSPGSCYRDSDGQATCTTCPPGHTGRFCDRCAEGYSGNPQAGQPCTEGCHCDPRGSAGDQCDSHRGCQCKVNVEGRTCDTCRPGTFHLHADNPDGCLACFCMGVTGQCASSGYYRHTITMGLQPGGEHGFALVNRARTAVVTDGLLLERVAPGRVTAPAFGQLAPHTHYWRLPPVFTSDKREREFARIRRAHKKEMATMTEDELRRDASAWQHLASFVAPSRVKRSQGSDMTDEQLRIDSDVWSLFPSFFRPHHPAAESPLPGAPGLANALPEALPDDANPNTIPNEPPGAPPHRHAQGGGRRGGNGGGGGNGAAFEDNNFRDLFPVFSDAGSGWPEDFPARRGRESGGRAPPPPPRRIPLILPPPFPTPPPPWRSSWSSSSGSPVSTNSRRTQLQSKTHVGQFPSLLEAVPHFDPLTSRGNKSSNEIARVHEPLTPRGARPHEVAKYELVYRDWSLLPRDEVFYWRLPDYICPQQVTAYGGKLRYTLSYSAGPQGSPIPDADLHIIGNDITLSAYHQEQLQPGETRTFEIPLRESYWQRLDGQPATREHLLMALADVDAILVRASFSTDTTSASIGDVSLDTAVPGDTGGARALQVEECSCPAAYTGLSCQDCAPGYTRTGGGLYLGLCEMCDCNGHTDSCDPETASCSSCQHHTTGSSCERCEPGYYGDATQGTPEDCQPCACPLSSHGNQFSPSCEGTPDGGYRCTACQPGYTGRYCDQCAPGYLGNPRTPGQRCVLADRTPLLIRIVPDRIVVATGDGVTLRCQATGASPVRYDWARADGQAISERGQMRLQGQELSFQDVQASDGGVYVCTCQSHTGSNSSQATITVTARTRRPITVRVEEPIVRVVRPGGTVTFICTAVSTLPAYTLVWTRDSDGMLPAHAQDFNGILTIVGARSTDAGSYTCTGSNMLDMDTGRALLHVEVSAVSPPLVVVEPASLTVGVGEKAEFRCSASGNPQPVVEWTGGPGGSMALAPGVRVLGPMLTIPAAQRAHEAEYACRAHSAGGQAEGRAVLYVRGTGSPPVVEVHPSHLEAVEGENVKLYCRATGDPKPTLTWRRQDGALPAEVLPFRGFIPVGRRDSLAHVHLLHRENQALTEVTGVGTLVLPAVRASHAGAYVCVASSAAGAAEARIELAVRPGGAVPLLPPPGPPPTTSPGRRLPVVQIDPPSATVPLGGSVALRCAAHGGTEARVSWERAHGQLASNQRVSGSVLHIVGASAEDAGDFTCTALDPHGRPLASSTVAVAVSHTGGPGSSVEQSRREEIPRVKVQPSSRVTVQHNDNVQFSCQVQGGAQPISVEWRTTNEQPFPENVQVSGSELRVVRAQHANQGTFLCHAANAYGVTSSTATLVVQGPPSIAITPKGGPVRVRLGASLTLECSGMGHPRPSVHWRVADLRPHGLPHAPPTEGSALLQLTSVRARDAGTYACVARNDIGSTEQHVEVVVEGPGGEGPPLISLPEPSLVVIAGGTATLRCTVTGSGSPVITWSKLRSPLPWQHSVEGGVLTIPHVGQQDSGAYICNATSRHGNAEAYVSLEVEVPPYATCFPARVEVREGERLRVQCVAHGTPPLRLEWSRDGGPLAPHARAGRDGVLLVERAGPGDAGVYRVRVTNRAGAGEASATVVVRGASPVVPAAPAAPAVKVTPSEAVKAPGSVAEFSCRAAGEPGPAVEWTRRGGAALPARHTVSHGTLRLEDLRKEDEGEYVCRARNAGGEGHDSARLSVHGGSSSAALPVVSISVRTAAQTVAVGARVEFDCHAPGEPLPAVRWDRVDAALPPHAVLAGGLLVLETARPSDAGIYRCTATNAAGSVESRVQLYVQVEPQISVMPRSRVIAPGGTASFTCHAAGLPAPQLSWNKVDGPPPSDFSVERGVLTIRHVGRDDGGTYACRGDNGRGATVAQAVLVVREVLRPYFPPGAGAYVSLPAMKGAYKRFEARVTFRPDTADALIFFHGLVLYNGQKQGSGVDFLSFGLVGGRPEFRFDVGSGMAVIRYPMPLELGEYHTVTLRRNLTEGSLTVNNEAPVVGSSQGKFQGLDLNEEMYVGGVPSFSRVTRITGIKTGFTGCVREMELQGEQVNFLTQPIKSVAVRDCPTCQDGPCQNEGVCHPSEEGGYECECPPGYTGTNCELPVASSCHPGSCSDDATCVSSEEGPGFTCRCHLGKSGETCMQGELITVPSFSGASFVSLPPLSNVQKQLTLSLEFRPLQLDGLLLYSGARRGIHDDFVSVALANGHAELRYHLGSGTAVLRSPERVQVGRWHRLAAERVEREGWLRLDEGRQVSARSPGRSQGLNLRSPLYLGGVPSGGTLHAHANVSGGLHGCIAEVLVNGKRLDVSYSFVASRAVEPCRGGGAASACDHRNPCRHGGSCVPLGEYEVQCVCTDGYQGERCEERRSGCSRAVGCMNGGTCVGTRCVCPMGYHGDDCHHASVIQHAASFAGDGYIALPEKMFVRSMHKHPETMQLEVKTLSPEGLLVWQGVAANEVGERTRLAKREEAGENGKGKDFVSLGLRDGRLVFSYQLGSGEASITSRTKINDGRWHNVTAVREGRLGWLRVDHGAPVRGQSGGTMLKADVKGSVFLGGAPDTETLTGGHFSSGLRGCMRNVVLANEAVAGGGAPPHRGPRPPIDLAVHAEGGLNAVACDDE</sequence>
<dbReference type="SMART" id="SM00406">
    <property type="entry name" value="IGv"/>
    <property type="match status" value="3"/>
</dbReference>
<dbReference type="SUPFAM" id="SSF48726">
    <property type="entry name" value="Immunoglobulin"/>
    <property type="match status" value="13"/>
</dbReference>
<evidence type="ECO:0000256" key="9">
    <source>
        <dbReference type="ARBA" id="ARBA00023180"/>
    </source>
</evidence>
<dbReference type="CDD" id="cd00054">
    <property type="entry name" value="EGF_CA"/>
    <property type="match status" value="3"/>
</dbReference>
<dbReference type="Pfam" id="PF00054">
    <property type="entry name" value="Laminin_G_1"/>
    <property type="match status" value="3"/>
</dbReference>
<evidence type="ECO:0000256" key="1">
    <source>
        <dbReference type="ARBA" id="ARBA00004302"/>
    </source>
</evidence>
<dbReference type="SMART" id="SM00179">
    <property type="entry name" value="EGF_CA"/>
    <property type="match status" value="2"/>
</dbReference>
<dbReference type="GO" id="GO:0072359">
    <property type="term" value="P:circulatory system development"/>
    <property type="evidence" value="ECO:0007669"/>
    <property type="project" value="UniProtKB-ARBA"/>
</dbReference>
<dbReference type="InterPro" id="IPR001881">
    <property type="entry name" value="EGF-like_Ca-bd_dom"/>
</dbReference>
<feature type="compositionally biased region" description="Low complexity" evidence="15">
    <location>
        <begin position="1634"/>
        <end position="1651"/>
    </location>
</feature>
<feature type="domain" description="Ig-like" evidence="21">
    <location>
        <begin position="444"/>
        <end position="521"/>
    </location>
</feature>
<feature type="region of interest" description="Disordered" evidence="15">
    <location>
        <begin position="1515"/>
        <end position="1656"/>
    </location>
</feature>
<dbReference type="PROSITE" id="PS50835">
    <property type="entry name" value="IG_LIKE"/>
    <property type="match status" value="13"/>
</dbReference>
<dbReference type="SMART" id="SM00181">
    <property type="entry name" value="EGF"/>
    <property type="match status" value="13"/>
</dbReference>
<dbReference type="FunFam" id="4.10.400.10:FF:000034">
    <property type="entry name" value="Low-density lipoprotein receptor-related protein 2"/>
    <property type="match status" value="1"/>
</dbReference>
<feature type="signal peptide" evidence="16">
    <location>
        <begin position="1"/>
        <end position="22"/>
    </location>
</feature>
<dbReference type="SMART" id="SM00409">
    <property type="entry name" value="IG"/>
    <property type="match status" value="13"/>
</dbReference>
<dbReference type="InterPro" id="IPR003599">
    <property type="entry name" value="Ig_sub"/>
</dbReference>
<feature type="domain" description="Ig-like" evidence="21">
    <location>
        <begin position="2715"/>
        <end position="2798"/>
    </location>
</feature>
<dbReference type="RefSeq" id="XP_032824291.1">
    <property type="nucleotide sequence ID" value="XM_032968400.1"/>
</dbReference>
<evidence type="ECO:0000256" key="11">
    <source>
        <dbReference type="ARBA" id="ARBA00023319"/>
    </source>
</evidence>
<evidence type="ECO:0000256" key="14">
    <source>
        <dbReference type="PROSITE-ProRule" id="PRU00460"/>
    </source>
</evidence>
<dbReference type="InterPro" id="IPR013106">
    <property type="entry name" value="Ig_V-set"/>
</dbReference>
<feature type="domain" description="Ig-like" evidence="21">
    <location>
        <begin position="2424"/>
        <end position="2506"/>
    </location>
</feature>
<feature type="disulfide bond" evidence="12">
    <location>
        <begin position="3378"/>
        <end position="3387"/>
    </location>
</feature>
<keyword evidence="9" id="KW-0325">Glycoprotein</keyword>
<keyword evidence="7" id="KW-0084">Basement membrane</keyword>
<dbReference type="SUPFAM" id="SSF57424">
    <property type="entry name" value="LDL receptor-like module"/>
    <property type="match status" value="4"/>
</dbReference>
<dbReference type="PRINTS" id="PR00261">
    <property type="entry name" value="LDLRECEPTOR"/>
</dbReference>
<dbReference type="PROSITE" id="PS50024">
    <property type="entry name" value="SEA"/>
    <property type="match status" value="1"/>
</dbReference>
<evidence type="ECO:0000256" key="5">
    <source>
        <dbReference type="ARBA" id="ARBA00022729"/>
    </source>
</evidence>
<protein>
    <submittedName>
        <fullName evidence="24">Basement membrane-specific heparan sulfate proteoglycan core protein</fullName>
    </submittedName>
</protein>
<dbReference type="SMART" id="SM00200">
    <property type="entry name" value="SEA"/>
    <property type="match status" value="1"/>
</dbReference>
<evidence type="ECO:0000313" key="23">
    <source>
        <dbReference type="Proteomes" id="UP001318040"/>
    </source>
</evidence>
<feature type="region of interest" description="Disordered" evidence="15">
    <location>
        <begin position="181"/>
        <end position="201"/>
    </location>
</feature>
<feature type="disulfide bond" evidence="13">
    <location>
        <begin position="342"/>
        <end position="357"/>
    </location>
</feature>
<feature type="disulfide bond" evidence="12">
    <location>
        <begin position="3641"/>
        <end position="3650"/>
    </location>
</feature>
<dbReference type="SMART" id="SM00192">
    <property type="entry name" value="LDLa"/>
    <property type="match status" value="4"/>
</dbReference>
<dbReference type="FunFam" id="2.10.25.10:FF:000106">
    <property type="entry name" value="Heparan sulfate proteoglycan 2"/>
    <property type="match status" value="3"/>
</dbReference>
<evidence type="ECO:0000256" key="10">
    <source>
        <dbReference type="ARBA" id="ARBA00023292"/>
    </source>
</evidence>
<evidence type="ECO:0000256" key="16">
    <source>
        <dbReference type="SAM" id="SignalP"/>
    </source>
</evidence>
<feature type="domain" description="Ig-like" evidence="21">
    <location>
        <begin position="2285"/>
        <end position="2398"/>
    </location>
</feature>
<dbReference type="Pfam" id="PF24973">
    <property type="entry name" value="EGF_LMN_ATRN"/>
    <property type="match status" value="3"/>
</dbReference>
<feature type="domain" description="Laminin EGF-like" evidence="20">
    <location>
        <begin position="1203"/>
        <end position="1252"/>
    </location>
</feature>
<evidence type="ECO:0000256" key="4">
    <source>
        <dbReference type="ARBA" id="ARBA00022536"/>
    </source>
</evidence>
<feature type="disulfide bond" evidence="14">
    <location>
        <begin position="935"/>
        <end position="944"/>
    </location>
</feature>
<dbReference type="Pfam" id="PF00057">
    <property type="entry name" value="Ldl_recept_a"/>
    <property type="match status" value="4"/>
</dbReference>
<evidence type="ECO:0000313" key="24">
    <source>
        <dbReference type="RefSeq" id="XP_032824291.1"/>
    </source>
</evidence>
<feature type="compositionally biased region" description="Pro residues" evidence="15">
    <location>
        <begin position="1610"/>
        <end position="1633"/>
    </location>
</feature>
<dbReference type="InterPro" id="IPR013320">
    <property type="entry name" value="ConA-like_dom_sf"/>
</dbReference>
<dbReference type="GO" id="GO:0008046">
    <property type="term" value="F:axon guidance receptor activity"/>
    <property type="evidence" value="ECO:0007669"/>
    <property type="project" value="TreeGrafter"/>
</dbReference>
<dbReference type="CTD" id="3339"/>
<keyword evidence="5 16" id="KW-0732">Signal</keyword>
<feature type="disulfide bond" evidence="13">
    <location>
        <begin position="224"/>
        <end position="239"/>
    </location>
</feature>
<dbReference type="GO" id="GO:0005509">
    <property type="term" value="F:calcium ion binding"/>
    <property type="evidence" value="ECO:0007669"/>
    <property type="project" value="InterPro"/>
</dbReference>
<dbReference type="GO" id="GO:0007156">
    <property type="term" value="P:homophilic cell adhesion via plasma membrane adhesion molecules"/>
    <property type="evidence" value="ECO:0007669"/>
    <property type="project" value="TreeGrafter"/>
</dbReference>
<feature type="domain" description="Laminin EGF-like" evidence="20">
    <location>
        <begin position="1253"/>
        <end position="1306"/>
    </location>
</feature>
<feature type="disulfide bond" evidence="14">
    <location>
        <begin position="1278"/>
        <end position="1287"/>
    </location>
</feature>
<dbReference type="PANTHER" id="PTHR45080:SF30">
    <property type="entry name" value="HEPARAN SULFATE PROTEOGLYCAN 2"/>
    <property type="match status" value="1"/>
</dbReference>
<evidence type="ECO:0000256" key="7">
    <source>
        <dbReference type="ARBA" id="ARBA00022869"/>
    </source>
</evidence>
<feature type="domain" description="Laminin G" evidence="18">
    <location>
        <begin position="3172"/>
        <end position="3355"/>
    </location>
</feature>
<evidence type="ECO:0000259" key="20">
    <source>
        <dbReference type="PROSITE" id="PS50027"/>
    </source>
</evidence>
<comment type="subcellular location">
    <subcellularLocation>
        <location evidence="1">Secreted</location>
        <location evidence="1">Extracellular space</location>
        <location evidence="1">Extracellular matrix</location>
        <location evidence="1">Basement membrane</location>
    </subcellularLocation>
</comment>
<feature type="disulfide bond" evidence="13">
    <location>
        <begin position="323"/>
        <end position="335"/>
    </location>
</feature>
<feature type="disulfide bond" evidence="13">
    <location>
        <begin position="212"/>
        <end position="230"/>
    </location>
</feature>
<feature type="domain" description="Laminin EGF-like" evidence="20">
    <location>
        <begin position="1942"/>
        <end position="1999"/>
    </location>
</feature>
<dbReference type="GO" id="GO:0030424">
    <property type="term" value="C:axon"/>
    <property type="evidence" value="ECO:0007669"/>
    <property type="project" value="TreeGrafter"/>
</dbReference>
<evidence type="ECO:0000259" key="21">
    <source>
        <dbReference type="PROSITE" id="PS50835"/>
    </source>
</evidence>
<feature type="domain" description="Laminin IV type A" evidence="22">
    <location>
        <begin position="588"/>
        <end position="772"/>
    </location>
</feature>
<dbReference type="Pfam" id="PF13927">
    <property type="entry name" value="Ig_3"/>
    <property type="match status" value="7"/>
</dbReference>
<dbReference type="GO" id="GO:0043025">
    <property type="term" value="C:neuronal cell body"/>
    <property type="evidence" value="ECO:0007669"/>
    <property type="project" value="TreeGrafter"/>
</dbReference>
<dbReference type="PROSITE" id="PS51115">
    <property type="entry name" value="LAMININ_IVA"/>
    <property type="match status" value="3"/>
</dbReference>
<feature type="compositionally biased region" description="Acidic residues" evidence="15">
    <location>
        <begin position="46"/>
        <end position="61"/>
    </location>
</feature>
<feature type="domain" description="Ig-like" evidence="21">
    <location>
        <begin position="2004"/>
        <end position="2090"/>
    </location>
</feature>
<dbReference type="InterPro" id="IPR050958">
    <property type="entry name" value="Cell_Adh-Cytoskel_Orgn"/>
</dbReference>
<dbReference type="FunFam" id="2.60.40.10:FF:000032">
    <property type="entry name" value="palladin isoform X1"/>
    <property type="match status" value="1"/>
</dbReference>
<evidence type="ECO:0000256" key="13">
    <source>
        <dbReference type="PROSITE-ProRule" id="PRU00124"/>
    </source>
</evidence>
<feature type="domain" description="Ig-like" evidence="21">
    <location>
        <begin position="2193"/>
        <end position="2277"/>
    </location>
</feature>
<feature type="disulfide bond" evidence="14">
    <location>
        <begin position="1308"/>
        <end position="1320"/>
    </location>
</feature>
<dbReference type="Gene3D" id="2.60.40.10">
    <property type="entry name" value="Immunoglobulins"/>
    <property type="match status" value="13"/>
</dbReference>
<feature type="domain" description="Laminin EGF-like" evidence="20">
    <location>
        <begin position="806"/>
        <end position="855"/>
    </location>
</feature>
<feature type="disulfide bond" evidence="13">
    <location>
        <begin position="363"/>
        <end position="375"/>
    </location>
</feature>
<feature type="disulfide bond" evidence="14">
    <location>
        <begin position="1222"/>
        <end position="1231"/>
    </location>
</feature>
<dbReference type="KEGG" id="pmrn:116950540"/>
<feature type="domain" description="Laminin EGF-like" evidence="20">
    <location>
        <begin position="856"/>
        <end position="913"/>
    </location>
</feature>
<dbReference type="SUPFAM" id="SSF57196">
    <property type="entry name" value="EGF/Laminin"/>
    <property type="match status" value="8"/>
</dbReference>
<keyword evidence="6" id="KW-0677">Repeat</keyword>
<keyword evidence="3" id="KW-0272">Extracellular matrix</keyword>
<organism evidence="23 24">
    <name type="scientific">Petromyzon marinus</name>
    <name type="common">Sea lamprey</name>
    <dbReference type="NCBI Taxonomy" id="7757"/>
    <lineage>
        <taxon>Eukaryota</taxon>
        <taxon>Metazoa</taxon>
        <taxon>Chordata</taxon>
        <taxon>Craniata</taxon>
        <taxon>Vertebrata</taxon>
        <taxon>Cyclostomata</taxon>
        <taxon>Hyperoartia</taxon>
        <taxon>Petromyzontiformes</taxon>
        <taxon>Petromyzontidae</taxon>
        <taxon>Petromyzon</taxon>
    </lineage>
</organism>
<dbReference type="InterPro" id="IPR002049">
    <property type="entry name" value="LE_dom"/>
</dbReference>
<dbReference type="Gene3D" id="2.10.25.10">
    <property type="entry name" value="Laminin"/>
    <property type="match status" value="10"/>
</dbReference>
<dbReference type="FunFam" id="2.10.25.10:FF:000033">
    <property type="entry name" value="Laminin subunit alpha 2"/>
    <property type="match status" value="2"/>
</dbReference>
<dbReference type="PROSITE" id="PS50027">
    <property type="entry name" value="EGF_LAM_2"/>
    <property type="match status" value="8"/>
</dbReference>
<feature type="compositionally biased region" description="Basic and acidic residues" evidence="15">
    <location>
        <begin position="1598"/>
        <end position="1607"/>
    </location>
</feature>
<feature type="domain" description="Laminin EGF-like" evidence="20">
    <location>
        <begin position="1892"/>
        <end position="1941"/>
    </location>
</feature>
<feature type="domain" description="Ig-like" evidence="21">
    <location>
        <begin position="3084"/>
        <end position="3166"/>
    </location>
</feature>
<feature type="domain" description="EGF-like" evidence="19">
    <location>
        <begin position="3613"/>
        <end position="3651"/>
    </location>
</feature>
<feature type="compositionally biased region" description="Pro residues" evidence="15">
    <location>
        <begin position="275"/>
        <end position="305"/>
    </location>
</feature>
<dbReference type="CDD" id="cd00055">
    <property type="entry name" value="EGF_Lam"/>
    <property type="match status" value="9"/>
</dbReference>
<dbReference type="FunFam" id="2.10.25.10:FF:000185">
    <property type="entry name" value="basement membrane-specific heparan sulfate proteoglycan core protein-like"/>
    <property type="match status" value="1"/>
</dbReference>
<feature type="domain" description="EGF-like" evidence="19">
    <location>
        <begin position="3391"/>
        <end position="3429"/>
    </location>
</feature>
<feature type="domain" description="Ig-like" evidence="21">
    <location>
        <begin position="2618"/>
        <end position="2706"/>
    </location>
</feature>
<dbReference type="Pfam" id="PF07679">
    <property type="entry name" value="I-set"/>
    <property type="match status" value="6"/>
</dbReference>
<feature type="disulfide bond" evidence="14">
    <location>
        <begin position="1290"/>
        <end position="1304"/>
    </location>
</feature>
<dbReference type="Gene3D" id="4.10.400.10">
    <property type="entry name" value="Low-density Lipoprotein Receptor"/>
    <property type="match status" value="4"/>
</dbReference>
<dbReference type="PROSITE" id="PS00022">
    <property type="entry name" value="EGF_1"/>
    <property type="match status" value="5"/>
</dbReference>
<dbReference type="GO" id="GO:0050808">
    <property type="term" value="P:synapse organization"/>
    <property type="evidence" value="ECO:0007669"/>
    <property type="project" value="TreeGrafter"/>
</dbReference>
<dbReference type="Pfam" id="PF00053">
    <property type="entry name" value="EGF_laminin"/>
    <property type="match status" value="6"/>
</dbReference>
<dbReference type="CDD" id="cd05743">
    <property type="entry name" value="Ig_Perlecan_like"/>
    <property type="match status" value="1"/>
</dbReference>
<name>A0AAJ7TU78_PETMA</name>
<feature type="domain" description="SEA" evidence="17">
    <location>
        <begin position="72"/>
        <end position="190"/>
    </location>
</feature>
<evidence type="ECO:0000256" key="8">
    <source>
        <dbReference type="ARBA" id="ARBA00023157"/>
    </source>
</evidence>
<dbReference type="FunFam" id="2.10.25.10:FF:000307">
    <property type="entry name" value="Basement membrane-specific heparan sulfate proteoglycan core protein"/>
    <property type="match status" value="1"/>
</dbReference>
<feature type="domain" description="Ig-like" evidence="21">
    <location>
        <begin position="2528"/>
        <end position="2613"/>
    </location>
</feature>
<dbReference type="Pfam" id="PF00008">
    <property type="entry name" value="EGF"/>
    <property type="match status" value="1"/>
</dbReference>
<dbReference type="SMART" id="SM00408">
    <property type="entry name" value="IGc2"/>
    <property type="match status" value="13"/>
</dbReference>
<dbReference type="PROSITE" id="PS50026">
    <property type="entry name" value="EGF_3"/>
    <property type="match status" value="3"/>
</dbReference>
<reference evidence="24" key="1">
    <citation type="submission" date="2025-08" db="UniProtKB">
        <authorList>
            <consortium name="RefSeq"/>
        </authorList>
    </citation>
    <scope>IDENTIFICATION</scope>
    <source>
        <tissue evidence="24">Sperm</tissue>
    </source>
</reference>
<dbReference type="SMART" id="SM00180">
    <property type="entry name" value="EGF_Lam"/>
    <property type="match status" value="9"/>
</dbReference>
<feature type="disulfide bond" evidence="13">
    <location>
        <begin position="205"/>
        <end position="217"/>
    </location>
</feature>
<feature type="domain" description="EGF-like" evidence="19">
    <location>
        <begin position="3351"/>
        <end position="3388"/>
    </location>
</feature>
<feature type="disulfide bond" evidence="14">
    <location>
        <begin position="1911"/>
        <end position="1920"/>
    </location>
</feature>
<evidence type="ECO:0000259" key="17">
    <source>
        <dbReference type="PROSITE" id="PS50024"/>
    </source>
</evidence>
<dbReference type="FunFam" id="4.10.400.10:FF:000011">
    <property type="entry name" value="Low-density lipoprotein receptor-related protein 1"/>
    <property type="match status" value="1"/>
</dbReference>
<dbReference type="InterPro" id="IPR000082">
    <property type="entry name" value="SEA_dom"/>
</dbReference>
<feature type="disulfide bond" evidence="14">
    <location>
        <begin position="825"/>
        <end position="834"/>
    </location>
</feature>
<feature type="disulfide bond" evidence="13">
    <location>
        <begin position="382"/>
        <end position="397"/>
    </location>
</feature>
<dbReference type="GO" id="GO:0005886">
    <property type="term" value="C:plasma membrane"/>
    <property type="evidence" value="ECO:0007669"/>
    <property type="project" value="TreeGrafter"/>
</dbReference>
<keyword evidence="2" id="KW-0964">Secreted</keyword>
<feature type="region of interest" description="Disordered" evidence="15">
    <location>
        <begin position="230"/>
        <end position="316"/>
    </location>
</feature>
<accession>A0AAJ7TU78</accession>
<keyword evidence="11" id="KW-0393">Immunoglobulin domain</keyword>
<evidence type="ECO:0000259" key="22">
    <source>
        <dbReference type="PROSITE" id="PS51115"/>
    </source>
</evidence>
<dbReference type="InterPro" id="IPR003598">
    <property type="entry name" value="Ig_sub2"/>
</dbReference>
<dbReference type="SMART" id="SM00281">
    <property type="entry name" value="LamB"/>
    <property type="match status" value="3"/>
</dbReference>
<dbReference type="SUPFAM" id="SSF49899">
    <property type="entry name" value="Concanavalin A-like lectins/glucanases"/>
    <property type="match status" value="3"/>
</dbReference>
<keyword evidence="8 12" id="KW-1015">Disulfide bond</keyword>
<feature type="disulfide bond" evidence="14">
    <location>
        <begin position="884"/>
        <end position="893"/>
    </location>
</feature>
<evidence type="ECO:0000256" key="15">
    <source>
        <dbReference type="SAM" id="MobiDB-lite"/>
    </source>
</evidence>
<evidence type="ECO:0000259" key="18">
    <source>
        <dbReference type="PROSITE" id="PS50025"/>
    </source>
</evidence>
<feature type="disulfide bond" evidence="14">
    <location>
        <begin position="1253"/>
        <end position="1265"/>
    </location>
</feature>
<feature type="domain" description="Ig-like" evidence="21">
    <location>
        <begin position="2803"/>
        <end position="2886"/>
    </location>
</feature>
<dbReference type="PROSITE" id="PS50068">
    <property type="entry name" value="LDLRA_2"/>
    <property type="match status" value="4"/>
</dbReference>
<evidence type="ECO:0000259" key="19">
    <source>
        <dbReference type="PROSITE" id="PS50026"/>
    </source>
</evidence>
<dbReference type="InterPro" id="IPR036055">
    <property type="entry name" value="LDL_receptor-like_sf"/>
</dbReference>
<dbReference type="Proteomes" id="UP001318040">
    <property type="component" value="Chromosome 39"/>
</dbReference>